<protein>
    <submittedName>
        <fullName evidence="1">Uncharacterized protein</fullName>
    </submittedName>
</protein>
<sequence>MSEKTVSPYPALPKELENTTVSYDFESTGDSPTVSLLISGEGNNTRGLTGVMVNFDEQVKEVYSNPDWLDKMSAKNMTEIDAKGPQDLEKEVICLQDILKWYILSFSLAKSKG</sequence>
<keyword evidence="2" id="KW-1185">Reference proteome</keyword>
<gene>
    <name evidence="1" type="ORF">DSO57_1032161</name>
</gene>
<comment type="caution">
    <text evidence="1">The sequence shown here is derived from an EMBL/GenBank/DDBJ whole genome shotgun (WGS) entry which is preliminary data.</text>
</comment>
<evidence type="ECO:0000313" key="1">
    <source>
        <dbReference type="EMBL" id="KAJ9079763.1"/>
    </source>
</evidence>
<reference evidence="1" key="1">
    <citation type="submission" date="2022-04" db="EMBL/GenBank/DDBJ databases">
        <title>Genome of the entomopathogenic fungus Entomophthora muscae.</title>
        <authorList>
            <person name="Elya C."/>
            <person name="Lovett B.R."/>
            <person name="Lee E."/>
            <person name="Macias A.M."/>
            <person name="Hajek A.E."/>
            <person name="De Bivort B.L."/>
            <person name="Kasson M.T."/>
            <person name="De Fine Licht H.H."/>
            <person name="Stajich J.E."/>
        </authorList>
    </citation>
    <scope>NUCLEOTIDE SEQUENCE</scope>
    <source>
        <strain evidence="1">Berkeley</strain>
    </source>
</reference>
<organism evidence="1 2">
    <name type="scientific">Entomophthora muscae</name>
    <dbReference type="NCBI Taxonomy" id="34485"/>
    <lineage>
        <taxon>Eukaryota</taxon>
        <taxon>Fungi</taxon>
        <taxon>Fungi incertae sedis</taxon>
        <taxon>Zoopagomycota</taxon>
        <taxon>Entomophthoromycotina</taxon>
        <taxon>Entomophthoromycetes</taxon>
        <taxon>Entomophthorales</taxon>
        <taxon>Entomophthoraceae</taxon>
        <taxon>Entomophthora</taxon>
    </lineage>
</organism>
<evidence type="ECO:0000313" key="2">
    <source>
        <dbReference type="Proteomes" id="UP001165960"/>
    </source>
</evidence>
<dbReference type="EMBL" id="QTSX02001659">
    <property type="protein sequence ID" value="KAJ9079763.1"/>
    <property type="molecule type" value="Genomic_DNA"/>
</dbReference>
<proteinExistence type="predicted"/>
<accession>A0ACC2TYC4</accession>
<name>A0ACC2TYC4_9FUNG</name>
<dbReference type="Proteomes" id="UP001165960">
    <property type="component" value="Unassembled WGS sequence"/>
</dbReference>